<dbReference type="RefSeq" id="WP_184746890.1">
    <property type="nucleotide sequence ID" value="NZ_JACHGJ010000003.1"/>
</dbReference>
<dbReference type="AlphaFoldDB" id="A0A841R9Q7"/>
<keyword evidence="3" id="KW-1185">Reference proteome</keyword>
<evidence type="ECO:0000313" key="3">
    <source>
        <dbReference type="Proteomes" id="UP000587760"/>
    </source>
</evidence>
<evidence type="ECO:0000313" key="2">
    <source>
        <dbReference type="EMBL" id="MBB6480633.1"/>
    </source>
</evidence>
<reference evidence="2 3" key="1">
    <citation type="submission" date="2020-08" db="EMBL/GenBank/DDBJ databases">
        <title>Genomic Encyclopedia of Type Strains, Phase IV (KMG-IV): sequencing the most valuable type-strain genomes for metagenomic binning, comparative biology and taxonomic classification.</title>
        <authorList>
            <person name="Goeker M."/>
        </authorList>
    </citation>
    <scope>NUCLEOTIDE SEQUENCE [LARGE SCALE GENOMIC DNA]</scope>
    <source>
        <strain evidence="2 3">DSM 2461</strain>
    </source>
</reference>
<feature type="signal peptide" evidence="1">
    <location>
        <begin position="1"/>
        <end position="24"/>
    </location>
</feature>
<organism evidence="2 3">
    <name type="scientific">Spirochaeta isovalerica</name>
    <dbReference type="NCBI Taxonomy" id="150"/>
    <lineage>
        <taxon>Bacteria</taxon>
        <taxon>Pseudomonadati</taxon>
        <taxon>Spirochaetota</taxon>
        <taxon>Spirochaetia</taxon>
        <taxon>Spirochaetales</taxon>
        <taxon>Spirochaetaceae</taxon>
        <taxon>Spirochaeta</taxon>
    </lineage>
</organism>
<sequence>MKIKYLFTFLCFLPLFITISSCEAFFTTSWFQGVADYSDISVDEAISSGDPEIMAELFDRIIEEAADATGEEAAELYIEAAELALGISGLNDASSLLEATEVLSEGSGNPEDLFSIFTNSDFDLDALEDVAVMIANAEASDPGSVPPDMWLFAAAGSAAAVTNEANDAGLTVDEFLSDDPVADNPDVKQAVQSLVYAMEILPEDLQTQLLDNQADLISKGVVFP</sequence>
<protein>
    <recommendedName>
        <fullName evidence="4">Lipoprotein</fullName>
    </recommendedName>
</protein>
<accession>A0A841R9Q7</accession>
<keyword evidence="1" id="KW-0732">Signal</keyword>
<dbReference type="Proteomes" id="UP000587760">
    <property type="component" value="Unassembled WGS sequence"/>
</dbReference>
<evidence type="ECO:0008006" key="4">
    <source>
        <dbReference type="Google" id="ProtNLM"/>
    </source>
</evidence>
<evidence type="ECO:0000256" key="1">
    <source>
        <dbReference type="SAM" id="SignalP"/>
    </source>
</evidence>
<gene>
    <name evidence="2" type="ORF">HNR50_002296</name>
</gene>
<name>A0A841R9Q7_9SPIO</name>
<dbReference type="EMBL" id="JACHGJ010000003">
    <property type="protein sequence ID" value="MBB6480633.1"/>
    <property type="molecule type" value="Genomic_DNA"/>
</dbReference>
<feature type="chain" id="PRO_5032640803" description="Lipoprotein" evidence="1">
    <location>
        <begin position="25"/>
        <end position="224"/>
    </location>
</feature>
<dbReference type="PROSITE" id="PS51257">
    <property type="entry name" value="PROKAR_LIPOPROTEIN"/>
    <property type="match status" value="1"/>
</dbReference>
<proteinExistence type="predicted"/>
<comment type="caution">
    <text evidence="2">The sequence shown here is derived from an EMBL/GenBank/DDBJ whole genome shotgun (WGS) entry which is preliminary data.</text>
</comment>